<dbReference type="GO" id="GO:0003700">
    <property type="term" value="F:DNA-binding transcription factor activity"/>
    <property type="evidence" value="ECO:0007669"/>
    <property type="project" value="InterPro"/>
</dbReference>
<dbReference type="GO" id="GO:0003677">
    <property type="term" value="F:DNA binding"/>
    <property type="evidence" value="ECO:0007669"/>
    <property type="project" value="UniProtKB-KW"/>
</dbReference>
<evidence type="ECO:0000313" key="2">
    <source>
        <dbReference type="EMBL" id="MBB5222923.1"/>
    </source>
</evidence>
<dbReference type="Gene3D" id="1.10.10.10">
    <property type="entry name" value="Winged helix-like DNA-binding domain superfamily/Winged helix DNA-binding domain"/>
    <property type="match status" value="1"/>
</dbReference>
<reference evidence="2 3" key="1">
    <citation type="submission" date="2020-08" db="EMBL/GenBank/DDBJ databases">
        <title>Genomic Encyclopedia of Type Strains, Phase IV (KMG-IV): sequencing the most valuable type-strain genomes for metagenomic binning, comparative biology and taxonomic classification.</title>
        <authorList>
            <person name="Goeker M."/>
        </authorList>
    </citation>
    <scope>NUCLEOTIDE SEQUENCE [LARGE SCALE GENOMIC DNA]</scope>
    <source>
        <strain evidence="2 3">DSM 101730</strain>
    </source>
</reference>
<dbReference type="InterPro" id="IPR000835">
    <property type="entry name" value="HTH_MarR-typ"/>
</dbReference>
<dbReference type="InterPro" id="IPR039422">
    <property type="entry name" value="MarR/SlyA-like"/>
</dbReference>
<dbReference type="PANTHER" id="PTHR33164:SF43">
    <property type="entry name" value="HTH-TYPE TRANSCRIPTIONAL REPRESSOR YETL"/>
    <property type="match status" value="1"/>
</dbReference>
<name>A0A840SUH6_9RHOB</name>
<dbReference type="GO" id="GO:0006950">
    <property type="term" value="P:response to stress"/>
    <property type="evidence" value="ECO:0007669"/>
    <property type="project" value="TreeGrafter"/>
</dbReference>
<feature type="domain" description="HTH marR-type" evidence="1">
    <location>
        <begin position="10"/>
        <end position="138"/>
    </location>
</feature>
<evidence type="ECO:0000313" key="3">
    <source>
        <dbReference type="Proteomes" id="UP000549457"/>
    </source>
</evidence>
<dbReference type="SMART" id="SM00347">
    <property type="entry name" value="HTH_MARR"/>
    <property type="match status" value="1"/>
</dbReference>
<organism evidence="2 3">
    <name type="scientific">Amaricoccus macauensis</name>
    <dbReference type="NCBI Taxonomy" id="57001"/>
    <lineage>
        <taxon>Bacteria</taxon>
        <taxon>Pseudomonadati</taxon>
        <taxon>Pseudomonadota</taxon>
        <taxon>Alphaproteobacteria</taxon>
        <taxon>Rhodobacterales</taxon>
        <taxon>Paracoccaceae</taxon>
        <taxon>Amaricoccus</taxon>
    </lineage>
</organism>
<dbReference type="Proteomes" id="UP000549457">
    <property type="component" value="Unassembled WGS sequence"/>
</dbReference>
<dbReference type="SUPFAM" id="SSF46785">
    <property type="entry name" value="Winged helix' DNA-binding domain"/>
    <property type="match status" value="1"/>
</dbReference>
<dbReference type="PROSITE" id="PS50995">
    <property type="entry name" value="HTH_MARR_2"/>
    <property type="match status" value="1"/>
</dbReference>
<keyword evidence="3" id="KW-1185">Reference proteome</keyword>
<sequence length="153" mass="16683">MTFELDRFLPYRLSVAAGRVSRRFARLYETESGLTNPEWRVLAHLAQAGTVSVRDIHARVDMDKSKVSRAAARLEDAGLVRKQDHETDRRLVALSLTEEGAAMMARLGAIAGAFQTELLAELGPSAKAFEDALNRLSAAGNTGDDDHDDDDAA</sequence>
<proteinExistence type="predicted"/>
<accession>A0A840SUH6</accession>
<gene>
    <name evidence="2" type="ORF">HNP73_002870</name>
</gene>
<dbReference type="EMBL" id="JACHFM010000003">
    <property type="protein sequence ID" value="MBB5222923.1"/>
    <property type="molecule type" value="Genomic_DNA"/>
</dbReference>
<comment type="caution">
    <text evidence="2">The sequence shown here is derived from an EMBL/GenBank/DDBJ whole genome shotgun (WGS) entry which is preliminary data.</text>
</comment>
<dbReference type="Pfam" id="PF12802">
    <property type="entry name" value="MarR_2"/>
    <property type="match status" value="1"/>
</dbReference>
<dbReference type="PRINTS" id="PR00598">
    <property type="entry name" value="HTHMARR"/>
</dbReference>
<evidence type="ECO:0000259" key="1">
    <source>
        <dbReference type="PROSITE" id="PS50995"/>
    </source>
</evidence>
<keyword evidence="2" id="KW-0238">DNA-binding</keyword>
<protein>
    <submittedName>
        <fullName evidence="2">DNA-binding MarR family transcriptional regulator</fullName>
    </submittedName>
</protein>
<dbReference type="InterPro" id="IPR036388">
    <property type="entry name" value="WH-like_DNA-bd_sf"/>
</dbReference>
<dbReference type="InterPro" id="IPR036390">
    <property type="entry name" value="WH_DNA-bd_sf"/>
</dbReference>
<dbReference type="RefSeq" id="WP_184150903.1">
    <property type="nucleotide sequence ID" value="NZ_JACHFM010000003.1"/>
</dbReference>
<dbReference type="PANTHER" id="PTHR33164">
    <property type="entry name" value="TRANSCRIPTIONAL REGULATOR, MARR FAMILY"/>
    <property type="match status" value="1"/>
</dbReference>
<dbReference type="AlphaFoldDB" id="A0A840SUH6"/>